<evidence type="ECO:0000313" key="5">
    <source>
        <dbReference type="Proteomes" id="UP000605568"/>
    </source>
</evidence>
<dbReference type="InterPro" id="IPR029058">
    <property type="entry name" value="AB_hydrolase_fold"/>
</dbReference>
<evidence type="ECO:0000256" key="2">
    <source>
        <dbReference type="SAM" id="SignalP"/>
    </source>
</evidence>
<dbReference type="Proteomes" id="UP000605568">
    <property type="component" value="Unassembled WGS sequence"/>
</dbReference>
<keyword evidence="1" id="KW-0378">Hydrolase</keyword>
<feature type="domain" description="AB hydrolase-1" evidence="3">
    <location>
        <begin position="67"/>
        <end position="312"/>
    </location>
</feature>
<evidence type="ECO:0000259" key="3">
    <source>
        <dbReference type="Pfam" id="PF00561"/>
    </source>
</evidence>
<dbReference type="Gene3D" id="3.40.50.1820">
    <property type="entry name" value="alpha/beta hydrolase"/>
    <property type="match status" value="1"/>
</dbReference>
<feature type="chain" id="PRO_5045709121" description="AB hydrolase-1 domain-containing protein" evidence="2">
    <location>
        <begin position="32"/>
        <end position="324"/>
    </location>
</feature>
<gene>
    <name evidence="4" type="primary">cif</name>
    <name evidence="4" type="ORF">GCM10017774_39550</name>
</gene>
<comment type="caution">
    <text evidence="4">The sequence shown here is derived from an EMBL/GenBank/DDBJ whole genome shotgun (WGS) entry which is preliminary data.</text>
</comment>
<proteinExistence type="predicted"/>
<name>A0ABQ3MHN6_9PSEU</name>
<organism evidence="4 5">
    <name type="scientific">Lentzea cavernae</name>
    <dbReference type="NCBI Taxonomy" id="2020703"/>
    <lineage>
        <taxon>Bacteria</taxon>
        <taxon>Bacillati</taxon>
        <taxon>Actinomycetota</taxon>
        <taxon>Actinomycetes</taxon>
        <taxon>Pseudonocardiales</taxon>
        <taxon>Pseudonocardiaceae</taxon>
        <taxon>Lentzea</taxon>
    </lineage>
</organism>
<feature type="signal peptide" evidence="2">
    <location>
        <begin position="1"/>
        <end position="31"/>
    </location>
</feature>
<keyword evidence="5" id="KW-1185">Reference proteome</keyword>
<sequence length="324" mass="35496">MNKKITRLASAVATTLIAASLLSFSSSTTSANSGEHTGVEPPRGYRSEFAQVNGFRMHYLRGGKGSPVVLIHGFPQTSAEWRPQLDALARKHDVIAVDLRGTGNSGVPATGYDTVQLAEDVHALLVKLGVNNGVQVVAHDVGAWIAYPYAAMWPAEVSRIVVMEGPIVDESLYGFPALAPEGGLYVWHFGLFQKKLAEQLVRGHEREFVEGFVDQYLAVKDAFGPADYEYYARYLRQPGRFRAWMQMYRAIDTDVRQTAELSAAGPLRMPVLAVGGEKALGGSVGAQWSKYATNVDTRVLAGTGHWVTEERPEEVTKLLAEFLR</sequence>
<dbReference type="PRINTS" id="PR00412">
    <property type="entry name" value="EPOXHYDRLASE"/>
</dbReference>
<keyword evidence="2" id="KW-0732">Signal</keyword>
<accession>A0ABQ3MHN6</accession>
<dbReference type="InterPro" id="IPR000073">
    <property type="entry name" value="AB_hydrolase_1"/>
</dbReference>
<evidence type="ECO:0000313" key="4">
    <source>
        <dbReference type="EMBL" id="GHH42720.1"/>
    </source>
</evidence>
<reference evidence="5" key="1">
    <citation type="journal article" date="2019" name="Int. J. Syst. Evol. Microbiol.">
        <title>The Global Catalogue of Microorganisms (GCM) 10K type strain sequencing project: providing services to taxonomists for standard genome sequencing and annotation.</title>
        <authorList>
            <consortium name="The Broad Institute Genomics Platform"/>
            <consortium name="The Broad Institute Genome Sequencing Center for Infectious Disease"/>
            <person name="Wu L."/>
            <person name="Ma J."/>
        </authorList>
    </citation>
    <scope>NUCLEOTIDE SEQUENCE [LARGE SCALE GENOMIC DNA]</scope>
    <source>
        <strain evidence="5">CGMCC 4.7367</strain>
    </source>
</reference>
<evidence type="ECO:0000256" key="1">
    <source>
        <dbReference type="ARBA" id="ARBA00022801"/>
    </source>
</evidence>
<dbReference type="SUPFAM" id="SSF53474">
    <property type="entry name" value="alpha/beta-Hydrolases"/>
    <property type="match status" value="1"/>
</dbReference>
<dbReference type="InterPro" id="IPR000639">
    <property type="entry name" value="Epox_hydrolase-like"/>
</dbReference>
<protein>
    <recommendedName>
        <fullName evidence="3">AB hydrolase-1 domain-containing protein</fullName>
    </recommendedName>
</protein>
<dbReference type="RefSeq" id="WP_191299453.1">
    <property type="nucleotide sequence ID" value="NZ_BNAR01000005.1"/>
</dbReference>
<dbReference type="PANTHER" id="PTHR43329">
    <property type="entry name" value="EPOXIDE HYDROLASE"/>
    <property type="match status" value="1"/>
</dbReference>
<dbReference type="Pfam" id="PF00561">
    <property type="entry name" value="Abhydrolase_1"/>
    <property type="match status" value="1"/>
</dbReference>
<dbReference type="EMBL" id="BNAR01000005">
    <property type="protein sequence ID" value="GHH42720.1"/>
    <property type="molecule type" value="Genomic_DNA"/>
</dbReference>